<gene>
    <name evidence="2" type="ORF">EVA_02828</name>
</gene>
<dbReference type="NCBIfam" id="NF041324">
    <property type="entry name" value="Bacteroid_MobA"/>
    <property type="match status" value="1"/>
</dbReference>
<reference evidence="2" key="1">
    <citation type="journal article" date="2012" name="PLoS ONE">
        <title>Gene sets for utilization of primary and secondary nutrition supplies in the distal gut of endangered iberian lynx.</title>
        <authorList>
            <person name="Alcaide M."/>
            <person name="Messina E."/>
            <person name="Richter M."/>
            <person name="Bargiela R."/>
            <person name="Peplies J."/>
            <person name="Huws S.A."/>
            <person name="Newbold C.J."/>
            <person name="Golyshin P.N."/>
            <person name="Simon M.A."/>
            <person name="Lopez G."/>
            <person name="Yakimov M.M."/>
            <person name="Ferrer M."/>
        </authorList>
    </citation>
    <scope>NUCLEOTIDE SEQUENCE</scope>
</reference>
<evidence type="ECO:0000256" key="1">
    <source>
        <dbReference type="SAM" id="MobiDB-lite"/>
    </source>
</evidence>
<dbReference type="Pfam" id="PF19514">
    <property type="entry name" value="MobC_2"/>
    <property type="match status" value="1"/>
</dbReference>
<protein>
    <recommendedName>
        <fullName evidence="3">MobA protein</fullName>
    </recommendedName>
</protein>
<comment type="caution">
    <text evidence="2">The sequence shown here is derived from an EMBL/GenBank/DDBJ whole genome shotgun (WGS) entry which is preliminary data.</text>
</comment>
<evidence type="ECO:0000313" key="2">
    <source>
        <dbReference type="EMBL" id="EJX09063.1"/>
    </source>
</evidence>
<dbReference type="InterPro" id="IPR045788">
    <property type="entry name" value="MobC_2"/>
</dbReference>
<name>J9H0D5_9ZZZZ</name>
<proteinExistence type="predicted"/>
<dbReference type="AlphaFoldDB" id="J9H0D5"/>
<accession>J9H0D5</accession>
<feature type="region of interest" description="Disordered" evidence="1">
    <location>
        <begin position="30"/>
        <end position="55"/>
    </location>
</feature>
<organism evidence="2">
    <name type="scientific">gut metagenome</name>
    <dbReference type="NCBI Taxonomy" id="749906"/>
    <lineage>
        <taxon>unclassified sequences</taxon>
        <taxon>metagenomes</taxon>
        <taxon>organismal metagenomes</taxon>
    </lineage>
</organism>
<dbReference type="EMBL" id="AMCI01000472">
    <property type="protein sequence ID" value="EJX09063.1"/>
    <property type="molecule type" value="Genomic_DNA"/>
</dbReference>
<sequence>MHCLPTRRFVASGHGVRTGKGLLLCMRKPKWSKNEKERQPPEGVPRHSAAGKGIPNLSGRTDFIFKRKWQVVCCGTRNEFRASPPPCPLDVASPSGVGGCSRGRAVGIRRFQTMFHLKFYRMMDNQKKYAGNHGRKPKPDKMRHRYVFRLDDGDNARFLALFDESGKATKAEFIVSALFGREIKVIKLDKGTQDFYMRLTTFHSQFRAIGTNYNQCVRALKSNFSEKKALAFLYKLERHTLELVELSKRISALVEEFQSKYPVR</sequence>
<evidence type="ECO:0008006" key="3">
    <source>
        <dbReference type="Google" id="ProtNLM"/>
    </source>
</evidence>